<feature type="transmembrane region" description="Helical" evidence="10">
    <location>
        <begin position="538"/>
        <end position="558"/>
    </location>
</feature>
<comment type="catalytic activity">
    <reaction evidence="9 10">
        <text>a ubiquinone + NADH + 5 H(+)(in) = a ubiquinol + NAD(+) + 4 H(+)(out)</text>
        <dbReference type="Rhea" id="RHEA:29091"/>
        <dbReference type="Rhea" id="RHEA-COMP:9565"/>
        <dbReference type="Rhea" id="RHEA-COMP:9566"/>
        <dbReference type="ChEBI" id="CHEBI:15378"/>
        <dbReference type="ChEBI" id="CHEBI:16389"/>
        <dbReference type="ChEBI" id="CHEBI:17976"/>
        <dbReference type="ChEBI" id="CHEBI:57540"/>
        <dbReference type="ChEBI" id="CHEBI:57945"/>
        <dbReference type="EC" id="7.1.1.2"/>
    </reaction>
</comment>
<evidence type="ECO:0000256" key="9">
    <source>
        <dbReference type="ARBA" id="ARBA00049551"/>
    </source>
</evidence>
<geneLocation type="mitochondrion" evidence="13"/>
<evidence type="ECO:0000256" key="1">
    <source>
        <dbReference type="ARBA" id="ARBA00003257"/>
    </source>
</evidence>
<comment type="function">
    <text evidence="10">Core subunit of the mitochondrial membrane respiratory chain NADH dehydrogenase (Complex I) which catalyzes electron transfer from NADH through the respiratory chain, using ubiquinone as an electron acceptor. Essential for the catalytic activity and assembly of complex I.</text>
</comment>
<keyword evidence="7 10" id="KW-1133">Transmembrane helix</keyword>
<evidence type="ECO:0000256" key="4">
    <source>
        <dbReference type="ARBA" id="ARBA00021096"/>
    </source>
</evidence>
<organism evidence="13">
    <name type="scientific">Dielis plumipes fossulana</name>
    <dbReference type="NCBI Taxonomy" id="2977626"/>
    <lineage>
        <taxon>Eukaryota</taxon>
        <taxon>Metazoa</taxon>
        <taxon>Ecdysozoa</taxon>
        <taxon>Arthropoda</taxon>
        <taxon>Hexapoda</taxon>
        <taxon>Insecta</taxon>
        <taxon>Pterygota</taxon>
        <taxon>Neoptera</taxon>
        <taxon>Endopterygota</taxon>
        <taxon>Hymenoptera</taxon>
        <taxon>Apocrita</taxon>
        <taxon>Aculeata</taxon>
        <taxon>Scolioidea</taxon>
        <taxon>Scoliidae</taxon>
        <taxon>Dielis</taxon>
        <taxon>Dielis plumipes</taxon>
    </lineage>
</organism>
<dbReference type="GO" id="GO:0015990">
    <property type="term" value="P:electron transport coupled proton transport"/>
    <property type="evidence" value="ECO:0007669"/>
    <property type="project" value="TreeGrafter"/>
</dbReference>
<keyword evidence="10" id="KW-0520">NAD</keyword>
<feature type="transmembrane region" description="Helical" evidence="10">
    <location>
        <begin position="241"/>
        <end position="261"/>
    </location>
</feature>
<evidence type="ECO:0000256" key="10">
    <source>
        <dbReference type="RuleBase" id="RU003404"/>
    </source>
</evidence>
<dbReference type="GO" id="GO:0042773">
    <property type="term" value="P:ATP synthesis coupled electron transport"/>
    <property type="evidence" value="ECO:0007669"/>
    <property type="project" value="InterPro"/>
</dbReference>
<feature type="transmembrane region" description="Helical" evidence="10">
    <location>
        <begin position="209"/>
        <end position="229"/>
    </location>
</feature>
<dbReference type="GO" id="GO:0016020">
    <property type="term" value="C:membrane"/>
    <property type="evidence" value="ECO:0007669"/>
    <property type="project" value="UniProtKB-SubCell"/>
</dbReference>
<keyword evidence="6" id="KW-0249">Electron transport</keyword>
<feature type="transmembrane region" description="Helical" evidence="10">
    <location>
        <begin position="292"/>
        <end position="314"/>
    </location>
</feature>
<protein>
    <recommendedName>
        <fullName evidence="4 10">NADH-ubiquinone oxidoreductase chain 5</fullName>
        <ecNumber evidence="3 10">7.1.1.2</ecNumber>
    </recommendedName>
</protein>
<evidence type="ECO:0000259" key="12">
    <source>
        <dbReference type="Pfam" id="PF00662"/>
    </source>
</evidence>
<dbReference type="PANTHER" id="PTHR42829">
    <property type="entry name" value="NADH-UBIQUINONE OXIDOREDUCTASE CHAIN 5"/>
    <property type="match status" value="1"/>
</dbReference>
<keyword evidence="10" id="KW-0830">Ubiquinone</keyword>
<feature type="transmembrane region" description="Helical" evidence="10">
    <location>
        <begin position="115"/>
        <end position="133"/>
    </location>
</feature>
<feature type="transmembrane region" description="Helical" evidence="10">
    <location>
        <begin position="179"/>
        <end position="202"/>
    </location>
</feature>
<evidence type="ECO:0000256" key="8">
    <source>
        <dbReference type="ARBA" id="ARBA00023136"/>
    </source>
</evidence>
<dbReference type="InterPro" id="IPR001750">
    <property type="entry name" value="ND/Mrp_TM"/>
</dbReference>
<gene>
    <name evidence="13" type="primary">ND5</name>
</gene>
<reference evidence="13" key="1">
    <citation type="submission" date="2015-09" db="EMBL/GenBank/DDBJ databases">
        <authorList>
            <person name="Szafranski P."/>
        </authorList>
    </citation>
    <scope>NUCLEOTIDE SEQUENCE</scope>
</reference>
<dbReference type="PANTHER" id="PTHR42829:SF2">
    <property type="entry name" value="NADH-UBIQUINONE OXIDOREDUCTASE CHAIN 5"/>
    <property type="match status" value="1"/>
</dbReference>
<proteinExistence type="inferred from homology"/>
<comment type="subcellular location">
    <subcellularLocation>
        <location evidence="2">Membrane</location>
        <topology evidence="2">Multi-pass membrane protein</topology>
    </subcellularLocation>
</comment>
<feature type="transmembrane region" description="Helical" evidence="10">
    <location>
        <begin position="373"/>
        <end position="394"/>
    </location>
</feature>
<feature type="domain" description="NADH-Ubiquinone oxidoreductase (complex I) chain 5 N-terminal" evidence="12">
    <location>
        <begin position="47"/>
        <end position="81"/>
    </location>
</feature>
<dbReference type="EC" id="7.1.1.2" evidence="3 10"/>
<evidence type="ECO:0000256" key="6">
    <source>
        <dbReference type="ARBA" id="ARBA00022982"/>
    </source>
</evidence>
<keyword evidence="8 10" id="KW-0472">Membrane</keyword>
<reference evidence="13" key="2">
    <citation type="journal article" date="2017" name="BMC Genomics">
        <title>Evolutionarily recent, insertional fission of mitochondrial cox2 into complementary genes in bilaterian Metazoa.</title>
        <authorList>
            <person name="Szafranski P."/>
        </authorList>
    </citation>
    <scope>NUCLEOTIDE SEQUENCE</scope>
</reference>
<feature type="domain" description="NADH:quinone oxidoreductase/Mrp antiporter transmembrane" evidence="11">
    <location>
        <begin position="113"/>
        <end position="378"/>
    </location>
</feature>
<feature type="transmembrane region" description="Helical" evidence="10">
    <location>
        <begin position="415"/>
        <end position="439"/>
    </location>
</feature>
<dbReference type="Pfam" id="PF00662">
    <property type="entry name" value="Proton_antipo_N"/>
    <property type="match status" value="1"/>
</dbReference>
<feature type="transmembrane region" description="Helical" evidence="10">
    <location>
        <begin position="268"/>
        <end position="286"/>
    </location>
</feature>
<feature type="transmembrane region" description="Helical" evidence="10">
    <location>
        <begin position="335"/>
        <end position="353"/>
    </location>
</feature>
<feature type="transmembrane region" description="Helical" evidence="10">
    <location>
        <begin position="6"/>
        <end position="29"/>
    </location>
</feature>
<name>A0A1W5LJM2_9HYME</name>
<feature type="transmembrane region" description="Helical" evidence="10">
    <location>
        <begin position="154"/>
        <end position="173"/>
    </location>
</feature>
<evidence type="ECO:0000256" key="2">
    <source>
        <dbReference type="ARBA" id="ARBA00004141"/>
    </source>
</evidence>
<dbReference type="InterPro" id="IPR003945">
    <property type="entry name" value="NU5C-like"/>
</dbReference>
<feature type="transmembrane region" description="Helical" evidence="10">
    <location>
        <begin position="451"/>
        <end position="471"/>
    </location>
</feature>
<dbReference type="GO" id="GO:0008137">
    <property type="term" value="F:NADH dehydrogenase (ubiquinone) activity"/>
    <property type="evidence" value="ECO:0007669"/>
    <property type="project" value="UniProtKB-EC"/>
</dbReference>
<keyword evidence="10" id="KW-0813">Transport</keyword>
<dbReference type="Pfam" id="PF00361">
    <property type="entry name" value="Proton_antipo_M"/>
    <property type="match status" value="1"/>
</dbReference>
<dbReference type="InterPro" id="IPR001516">
    <property type="entry name" value="Proton_antipo_N"/>
</dbReference>
<feature type="transmembrane region" description="Helical" evidence="10">
    <location>
        <begin position="91"/>
        <end position="109"/>
    </location>
</feature>
<evidence type="ECO:0000313" key="13">
    <source>
        <dbReference type="EMBL" id="ANH55768.2"/>
    </source>
</evidence>
<evidence type="ECO:0000259" key="11">
    <source>
        <dbReference type="Pfam" id="PF00361"/>
    </source>
</evidence>
<evidence type="ECO:0000256" key="7">
    <source>
        <dbReference type="ARBA" id="ARBA00022989"/>
    </source>
</evidence>
<dbReference type="PRINTS" id="PR01434">
    <property type="entry name" value="NADHDHGNASE5"/>
</dbReference>
<dbReference type="EMBL" id="KT740996">
    <property type="protein sequence ID" value="ANH55768.2"/>
    <property type="molecule type" value="Genomic_DNA"/>
</dbReference>
<evidence type="ECO:0000256" key="5">
    <source>
        <dbReference type="ARBA" id="ARBA00022692"/>
    </source>
</evidence>
<sequence length="560" mass="65616">MKGNLFYMWSFFLLLMSLILYILGIDFLLNMKKLMFEMELLSYYINSISINIYIDWVSLLFSSVVLWISSMIMCYSNSYMMNFSNYMKKRFLFLMILFIFSMMVVIYMFNTMAGLILGWDGLGLSSYCLVIFYQNYQSLNSGMITIMVNRMGDIAIIMILSMMMIMNNCTMNVKYLNNMQLILILIAAFTKSAQIPFSPWLLKAMAAPTPVSALVHSSTLVTAGMYILIRYNDFYYNSSYLSFMFFIGSLTMFSASLLANIEVDIKKIIALSTLSQLGLMLMILSMGNKDLAYFHLLTHAMFKSVLFMCAGTFIHNMKGNQDIRYYGSMFHSLPITSMIFIGATFSLCGFPFLSGFYSKDLILEMLYMSKYNILSFIMLNLSMCMTCSYSIRLTSMILFSTINWSPSINIKETSIMYMPMILLFLQSIFFGYLMMKYFMTPINSYIIVLKWYMKMLIIYLMFFSLGLFKVFKYINYLPKFILKLNKYFLFLDLWYNASMMKFLSYTSGCFEIYIDKITTILIQMYHYKLLSFKLKYKLFMHTIFNGLIMFLLLVILIYCL</sequence>
<keyword evidence="5 10" id="KW-0812">Transmembrane</keyword>
<dbReference type="GO" id="GO:0003954">
    <property type="term" value="F:NADH dehydrogenase activity"/>
    <property type="evidence" value="ECO:0007669"/>
    <property type="project" value="TreeGrafter"/>
</dbReference>
<comment type="similarity">
    <text evidence="10">Belongs to the complex I subunit 5 family.</text>
</comment>
<accession>A0A1W5LJM2</accession>
<evidence type="ECO:0000256" key="3">
    <source>
        <dbReference type="ARBA" id="ARBA00012944"/>
    </source>
</evidence>
<comment type="function">
    <text evidence="1">Core subunit of the mitochondrial membrane respiratory chain NADH dehydrogenase (Complex I) that is believed to belong to the minimal assembly required for catalysis. Complex I functions in the transfer of electrons from NADH to the respiratory chain. The immediate electron acceptor for the enzyme is believed to be ubiquinone.</text>
</comment>
<keyword evidence="10 13" id="KW-0496">Mitochondrion</keyword>
<dbReference type="AlphaFoldDB" id="A0A1W5LJM2"/>